<dbReference type="NCBIfam" id="TIGR00707">
    <property type="entry name" value="argD"/>
    <property type="match status" value="1"/>
</dbReference>
<keyword evidence="3 5" id="KW-0808">Transferase</keyword>
<organism evidence="6 7">
    <name type="scientific">Bacillus gaemokensis</name>
    <dbReference type="NCBI Taxonomy" id="574375"/>
    <lineage>
        <taxon>Bacteria</taxon>
        <taxon>Bacillati</taxon>
        <taxon>Bacillota</taxon>
        <taxon>Bacilli</taxon>
        <taxon>Bacillales</taxon>
        <taxon>Bacillaceae</taxon>
        <taxon>Bacillus</taxon>
        <taxon>Bacillus cereus group</taxon>
    </lineage>
</organism>
<dbReference type="InterPro" id="IPR015424">
    <property type="entry name" value="PyrdxlP-dep_Trfase"/>
</dbReference>
<comment type="caution">
    <text evidence="6">The sequence shown here is derived from an EMBL/GenBank/DDBJ whole genome shotgun (WGS) entry which is preliminary data.</text>
</comment>
<comment type="subcellular location">
    <subcellularLocation>
        <location evidence="5">Cytoplasm</location>
    </subcellularLocation>
</comment>
<dbReference type="PANTHER" id="PTHR11986:SF79">
    <property type="entry name" value="ACETYLORNITHINE AMINOTRANSFERASE, MITOCHONDRIAL"/>
    <property type="match status" value="1"/>
</dbReference>
<keyword evidence="7" id="KW-1185">Reference proteome</keyword>
<accession>A0A073KHV2</accession>
<feature type="binding site" evidence="5">
    <location>
        <position position="266"/>
    </location>
    <ligand>
        <name>pyridoxal 5'-phosphate</name>
        <dbReference type="ChEBI" id="CHEBI:597326"/>
    </ligand>
</feature>
<evidence type="ECO:0000256" key="5">
    <source>
        <dbReference type="HAMAP-Rule" id="MF_01107"/>
    </source>
</evidence>
<feature type="binding site" evidence="5">
    <location>
        <position position="126"/>
    </location>
    <ligand>
        <name>N(2)-acetyl-L-ornithine</name>
        <dbReference type="ChEBI" id="CHEBI:57805"/>
    </ligand>
</feature>
<evidence type="ECO:0000313" key="6">
    <source>
        <dbReference type="EMBL" id="KEK26066.1"/>
    </source>
</evidence>
<dbReference type="EMBL" id="JOTM01000001">
    <property type="protein sequence ID" value="KEK26066.1"/>
    <property type="molecule type" value="Genomic_DNA"/>
</dbReference>
<dbReference type="eggNOG" id="COG4992">
    <property type="taxonomic scope" value="Bacteria"/>
</dbReference>
<dbReference type="InterPro" id="IPR004636">
    <property type="entry name" value="AcOrn/SuccOrn_fam"/>
</dbReference>
<dbReference type="PIRSF" id="PIRSF000521">
    <property type="entry name" value="Transaminase_4ab_Lys_Orn"/>
    <property type="match status" value="1"/>
</dbReference>
<dbReference type="InterPro" id="IPR005814">
    <property type="entry name" value="Aminotrans_3"/>
</dbReference>
<dbReference type="AlphaFoldDB" id="A0A073KHV2"/>
<dbReference type="InterPro" id="IPR050103">
    <property type="entry name" value="Class-III_PLP-dep_AT"/>
</dbReference>
<protein>
    <recommendedName>
        <fullName evidence="5">Acetylornithine aminotransferase</fullName>
        <shortName evidence="5">ACOAT</shortName>
        <ecNumber evidence="5">2.6.1.11</ecNumber>
    </recommendedName>
</protein>
<keyword evidence="5" id="KW-0963">Cytoplasm</keyword>
<dbReference type="SUPFAM" id="SSF53383">
    <property type="entry name" value="PLP-dependent transferases"/>
    <property type="match status" value="1"/>
</dbReference>
<evidence type="ECO:0000256" key="4">
    <source>
        <dbReference type="ARBA" id="ARBA00022898"/>
    </source>
</evidence>
<gene>
    <name evidence="5" type="primary">argD</name>
    <name evidence="6" type="ORF">BAGA_02165</name>
</gene>
<dbReference type="OrthoDB" id="9807885at2"/>
<dbReference type="GO" id="GO:0042802">
    <property type="term" value="F:identical protein binding"/>
    <property type="evidence" value="ECO:0007669"/>
    <property type="project" value="TreeGrafter"/>
</dbReference>
<dbReference type="Proteomes" id="UP000027778">
    <property type="component" value="Unassembled WGS sequence"/>
</dbReference>
<keyword evidence="2 5" id="KW-0028">Amino-acid biosynthesis</keyword>
<sequence>MTIRIFPTYGRREIEVIKGSGTKVIDSNGKQYLDFTSGIAVCNLGHCHPVLVEAAAKQLGEIWHISNLFPHTVQEDVATLLTEGSELDYVFFCNSGAEANEAALKLARKHTGRSLVITFQQSFHGRTYGTMSATGQEKVKKGFGPLLPSFLHIPFNDLEALREVMSEDVAAVMVEIIQGEGGVLPADLSFLQEIEQLCKECGALYIIDEVQTGIGRTGTLFAYEQTGISPDIVTVAKALGNGIPVGAMLGKKELVSAFTAGTHGSTFGGNYIAMTAAKEVLQIIKQPSFLQEVKGKGEYLLQKLKQELTDIEWITSIRGRGLMIGISCKCDVQTIIEQLEKEGLLVLQAGPNVVRLLPPLIVTNEELEEAVAMIKKVIRTQKLPII</sequence>
<evidence type="ECO:0000256" key="3">
    <source>
        <dbReference type="ARBA" id="ARBA00022679"/>
    </source>
</evidence>
<dbReference type="UniPathway" id="UPA00068">
    <property type="reaction ID" value="UER00109"/>
</dbReference>
<comment type="similarity">
    <text evidence="5">Belongs to the class-III pyridoxal-phosphate-dependent aminotransferase family. ArgD subfamily.</text>
</comment>
<dbReference type="RefSeq" id="WP_033672413.1">
    <property type="nucleotide sequence ID" value="NZ_JOTM01000001.1"/>
</dbReference>
<dbReference type="NCBIfam" id="NF002797">
    <property type="entry name" value="PRK02936.1"/>
    <property type="match status" value="1"/>
</dbReference>
<name>A0A073KHV2_9BACI</name>
<dbReference type="FunFam" id="3.40.640.10:FF:000004">
    <property type="entry name" value="Acetylornithine aminotransferase"/>
    <property type="match status" value="1"/>
</dbReference>
<feature type="binding site" evidence="5">
    <location>
        <position position="265"/>
    </location>
    <ligand>
        <name>N(2)-acetyl-L-ornithine</name>
        <dbReference type="ChEBI" id="CHEBI:57805"/>
    </ligand>
</feature>
<dbReference type="InterPro" id="IPR015422">
    <property type="entry name" value="PyrdxlP-dep_Trfase_small"/>
</dbReference>
<dbReference type="GO" id="GO:0003992">
    <property type="term" value="F:N2-acetyl-L-ornithine:2-oxoglutarate 5-aminotransferase activity"/>
    <property type="evidence" value="ECO:0007669"/>
    <property type="project" value="UniProtKB-UniRule"/>
</dbReference>
<dbReference type="PROSITE" id="PS00600">
    <property type="entry name" value="AA_TRANSFER_CLASS_3"/>
    <property type="match status" value="1"/>
</dbReference>
<comment type="subunit">
    <text evidence="5">Homodimer.</text>
</comment>
<dbReference type="PANTHER" id="PTHR11986">
    <property type="entry name" value="AMINOTRANSFERASE CLASS III"/>
    <property type="match status" value="1"/>
</dbReference>
<dbReference type="GO" id="GO:0005737">
    <property type="term" value="C:cytoplasm"/>
    <property type="evidence" value="ECO:0007669"/>
    <property type="project" value="UniProtKB-SubCell"/>
</dbReference>
<keyword evidence="5" id="KW-0055">Arginine biosynthesis</keyword>
<dbReference type="GO" id="GO:0030170">
    <property type="term" value="F:pyridoxal phosphate binding"/>
    <property type="evidence" value="ECO:0007669"/>
    <property type="project" value="InterPro"/>
</dbReference>
<keyword evidence="4 5" id="KW-0663">Pyridoxal phosphate</keyword>
<dbReference type="EC" id="2.6.1.11" evidence="5"/>
<dbReference type="GO" id="GO:0006526">
    <property type="term" value="P:L-arginine biosynthetic process"/>
    <property type="evidence" value="ECO:0007669"/>
    <property type="project" value="UniProtKB-UniRule"/>
</dbReference>
<dbReference type="InterPro" id="IPR015421">
    <property type="entry name" value="PyrdxlP-dep_Trfase_major"/>
</dbReference>
<dbReference type="Gene3D" id="3.90.1150.10">
    <property type="entry name" value="Aspartate Aminotransferase, domain 1"/>
    <property type="match status" value="1"/>
</dbReference>
<evidence type="ECO:0000256" key="1">
    <source>
        <dbReference type="ARBA" id="ARBA00022576"/>
    </source>
</evidence>
<dbReference type="Gene3D" id="3.40.640.10">
    <property type="entry name" value="Type I PLP-dependent aspartate aminotransferase-like (Major domain)"/>
    <property type="match status" value="1"/>
</dbReference>
<dbReference type="Pfam" id="PF00202">
    <property type="entry name" value="Aminotran_3"/>
    <property type="match status" value="1"/>
</dbReference>
<comment type="miscellaneous">
    <text evidence="5">May also have succinyldiaminopimelate aminotransferase activity, thus carrying out the corresponding step in lysine biosynthesis.</text>
</comment>
<feature type="binding site" evidence="5">
    <location>
        <begin position="208"/>
        <end position="211"/>
    </location>
    <ligand>
        <name>pyridoxal 5'-phosphate</name>
        <dbReference type="ChEBI" id="CHEBI:597326"/>
    </ligand>
</feature>
<evidence type="ECO:0000256" key="2">
    <source>
        <dbReference type="ARBA" id="ARBA00022605"/>
    </source>
</evidence>
<feature type="binding site" evidence="5">
    <location>
        <position position="123"/>
    </location>
    <ligand>
        <name>pyridoxal 5'-phosphate</name>
        <dbReference type="ChEBI" id="CHEBI:597326"/>
    </ligand>
</feature>
<reference evidence="6 7" key="1">
    <citation type="submission" date="2014-06" db="EMBL/GenBank/DDBJ databases">
        <title>Draft genome sequence of Bacillus gaemokensis JCM 15801 (MCCC 1A00707).</title>
        <authorList>
            <person name="Lai Q."/>
            <person name="Liu Y."/>
            <person name="Shao Z."/>
        </authorList>
    </citation>
    <scope>NUCLEOTIDE SEQUENCE [LARGE SCALE GENOMIC DNA]</scope>
    <source>
        <strain evidence="6 7">JCM 15801</strain>
    </source>
</reference>
<comment type="cofactor">
    <cofactor evidence="5">
        <name>pyridoxal 5'-phosphate</name>
        <dbReference type="ChEBI" id="CHEBI:597326"/>
    </cofactor>
    <text evidence="5">Binds 1 pyridoxal phosphate per subunit.</text>
</comment>
<dbReference type="CDD" id="cd00610">
    <property type="entry name" value="OAT_like"/>
    <property type="match status" value="1"/>
</dbReference>
<dbReference type="InterPro" id="IPR049704">
    <property type="entry name" value="Aminotrans_3_PPA_site"/>
</dbReference>
<keyword evidence="1 5" id="KW-0032">Aminotransferase</keyword>
<evidence type="ECO:0000313" key="7">
    <source>
        <dbReference type="Proteomes" id="UP000027778"/>
    </source>
</evidence>
<dbReference type="HAMAP" id="MF_01107">
    <property type="entry name" value="ArgD_aminotrans_3"/>
    <property type="match status" value="1"/>
</dbReference>
<feature type="binding site" evidence="5">
    <location>
        <begin position="96"/>
        <end position="97"/>
    </location>
    <ligand>
        <name>pyridoxal 5'-phosphate</name>
        <dbReference type="ChEBI" id="CHEBI:597326"/>
    </ligand>
</feature>
<comment type="pathway">
    <text evidence="5">Amino-acid biosynthesis; L-arginine biosynthesis; N(2)-acetyl-L-ornithine from L-glutamate: step 4/4.</text>
</comment>
<feature type="modified residue" description="N6-(pyridoxal phosphate)lysine" evidence="5">
    <location>
        <position position="237"/>
    </location>
</feature>
<comment type="catalytic activity">
    <reaction evidence="5">
        <text>N(2)-acetyl-L-ornithine + 2-oxoglutarate = N-acetyl-L-glutamate 5-semialdehyde + L-glutamate</text>
        <dbReference type="Rhea" id="RHEA:18049"/>
        <dbReference type="ChEBI" id="CHEBI:16810"/>
        <dbReference type="ChEBI" id="CHEBI:29123"/>
        <dbReference type="ChEBI" id="CHEBI:29985"/>
        <dbReference type="ChEBI" id="CHEBI:57805"/>
        <dbReference type="EC" id="2.6.1.11"/>
    </reaction>
</comment>
<dbReference type="NCBIfam" id="NF002325">
    <property type="entry name" value="PRK01278.1"/>
    <property type="match status" value="1"/>
</dbReference>
<proteinExistence type="inferred from homology"/>
<dbReference type="STRING" id="574375.AZF08_02235"/>